<gene>
    <name evidence="2" type="ORF">DU002_11875</name>
</gene>
<sequence length="129" mass="14606">MKLEHIAIWTRDLEGLKTFYVDYFEATASQKYTNEAKGFSSYFLAFDGEARIELMQNKSIPDCTNDPYQQATGLTHMAISVGSEYAVDNLTERLKADGYEVLDGPRRTGDGYYESVVLDPENNRIEITA</sequence>
<proteinExistence type="predicted"/>
<dbReference type="EMBL" id="QPID01000006">
    <property type="protein sequence ID" value="RCU49636.1"/>
    <property type="molecule type" value="Genomic_DNA"/>
</dbReference>
<comment type="caution">
    <text evidence="2">The sequence shown here is derived from an EMBL/GenBank/DDBJ whole genome shotgun (WGS) entry which is preliminary data.</text>
</comment>
<dbReference type="Proteomes" id="UP000252558">
    <property type="component" value="Unassembled WGS sequence"/>
</dbReference>
<dbReference type="InterPro" id="IPR004360">
    <property type="entry name" value="Glyas_Fos-R_dOase_dom"/>
</dbReference>
<reference evidence="2 3" key="1">
    <citation type="submission" date="2018-07" db="EMBL/GenBank/DDBJ databases">
        <title>Corallincola holothuriorum sp. nov., a new facultative anaerobe isolated from sea cucumber Apostichopus japonicus.</title>
        <authorList>
            <person name="Xia H."/>
        </authorList>
    </citation>
    <scope>NUCLEOTIDE SEQUENCE [LARGE SCALE GENOMIC DNA]</scope>
    <source>
        <strain evidence="2 3">C4</strain>
    </source>
</reference>
<dbReference type="PANTHER" id="PTHR36113">
    <property type="entry name" value="LYASE, PUTATIVE-RELATED-RELATED"/>
    <property type="match status" value="1"/>
</dbReference>
<dbReference type="OrthoDB" id="9800438at2"/>
<keyword evidence="3" id="KW-1185">Reference proteome</keyword>
<name>A0A368NHH6_9GAMM</name>
<evidence type="ECO:0000313" key="3">
    <source>
        <dbReference type="Proteomes" id="UP000252558"/>
    </source>
</evidence>
<evidence type="ECO:0000259" key="1">
    <source>
        <dbReference type="PROSITE" id="PS51819"/>
    </source>
</evidence>
<dbReference type="InterPro" id="IPR037523">
    <property type="entry name" value="VOC_core"/>
</dbReference>
<evidence type="ECO:0000313" key="2">
    <source>
        <dbReference type="EMBL" id="RCU49636.1"/>
    </source>
</evidence>
<dbReference type="PROSITE" id="PS51819">
    <property type="entry name" value="VOC"/>
    <property type="match status" value="1"/>
</dbReference>
<dbReference type="PANTHER" id="PTHR36113:SF1">
    <property type="entry name" value="GLYOXALASE_BLEOMYCIN RESISTANCE PROTEIN_DIOXYGENASE"/>
    <property type="match status" value="1"/>
</dbReference>
<feature type="domain" description="VOC" evidence="1">
    <location>
        <begin position="2"/>
        <end position="129"/>
    </location>
</feature>
<dbReference type="InterPro" id="IPR029068">
    <property type="entry name" value="Glyas_Bleomycin-R_OHBP_Dase"/>
</dbReference>
<dbReference type="SUPFAM" id="SSF54593">
    <property type="entry name" value="Glyoxalase/Bleomycin resistance protein/Dihydroxybiphenyl dioxygenase"/>
    <property type="match status" value="1"/>
</dbReference>
<dbReference type="Gene3D" id="3.10.180.10">
    <property type="entry name" value="2,3-Dihydroxybiphenyl 1,2-Dioxygenase, domain 1"/>
    <property type="match status" value="1"/>
</dbReference>
<accession>A0A368NHH6</accession>
<dbReference type="AlphaFoldDB" id="A0A368NHH6"/>
<organism evidence="2 3">
    <name type="scientific">Corallincola holothuriorum</name>
    <dbReference type="NCBI Taxonomy" id="2282215"/>
    <lineage>
        <taxon>Bacteria</taxon>
        <taxon>Pseudomonadati</taxon>
        <taxon>Pseudomonadota</taxon>
        <taxon>Gammaproteobacteria</taxon>
        <taxon>Alteromonadales</taxon>
        <taxon>Psychromonadaceae</taxon>
        <taxon>Corallincola</taxon>
    </lineage>
</organism>
<protein>
    <submittedName>
        <fullName evidence="2">Glyoxalase</fullName>
    </submittedName>
</protein>
<dbReference type="Pfam" id="PF00903">
    <property type="entry name" value="Glyoxalase"/>
    <property type="match status" value="1"/>
</dbReference>
<dbReference type="InterPro" id="IPR051332">
    <property type="entry name" value="Fosfomycin_Res_Enzymes"/>
</dbReference>